<dbReference type="SMART" id="SM00398">
    <property type="entry name" value="HMG"/>
    <property type="match status" value="2"/>
</dbReference>
<feature type="domain" description="HMG box" evidence="5">
    <location>
        <begin position="139"/>
        <end position="208"/>
    </location>
</feature>
<evidence type="ECO:0000313" key="7">
    <source>
        <dbReference type="Proteomes" id="UP001291623"/>
    </source>
</evidence>
<keyword evidence="1 2" id="KW-0238">DNA-binding</keyword>
<dbReference type="PROSITE" id="PS50118">
    <property type="entry name" value="HMG_BOX_2"/>
    <property type="match status" value="2"/>
</dbReference>
<keyword evidence="2" id="KW-0539">Nucleus</keyword>
<feature type="signal peptide" evidence="4">
    <location>
        <begin position="1"/>
        <end position="18"/>
    </location>
</feature>
<accession>A0AAE1QRM2</accession>
<evidence type="ECO:0000256" key="3">
    <source>
        <dbReference type="SAM" id="MobiDB-lite"/>
    </source>
</evidence>
<proteinExistence type="predicted"/>
<sequence>MAGNFVFLFAIQLEIMTGQQHGLQQFAQGQPGMYQIVQQAPGQLQMQNVVQHQQHQLNNIHQLQQPQHLQQQSQITHQQVQQLNNHHQLNNHNQIQQIQIHQNQQLQQQMHQGGHQDNHQTTKGKKKKPKINKDGVPAPKRATTAYINFTQWYRESIKKTGRTVPKIGEFGKECAGKWNSMNEEEKKPFTEVAARDRDRYRREMEIYKPARDVNKPKRPGTAFMLFMVDFRKEVAGKEPEGGVAALAKLGGERWRNMTDEDKKPYVEQQNECKIKYELDMEEYRKKVFI</sequence>
<protein>
    <recommendedName>
        <fullName evidence="5">HMG box domain-containing protein</fullName>
    </recommendedName>
</protein>
<evidence type="ECO:0000256" key="1">
    <source>
        <dbReference type="ARBA" id="ARBA00023125"/>
    </source>
</evidence>
<reference evidence="6" key="1">
    <citation type="submission" date="2023-12" db="EMBL/GenBank/DDBJ databases">
        <title>Genome assembly of Anisodus tanguticus.</title>
        <authorList>
            <person name="Wang Y.-J."/>
        </authorList>
    </citation>
    <scope>NUCLEOTIDE SEQUENCE</scope>
    <source>
        <strain evidence="6">KB-2021</strain>
        <tissue evidence="6">Leaf</tissue>
    </source>
</reference>
<feature type="DNA-binding region" description="HMG box" evidence="2">
    <location>
        <begin position="216"/>
        <end position="284"/>
    </location>
</feature>
<dbReference type="InterPro" id="IPR050342">
    <property type="entry name" value="HMGB"/>
</dbReference>
<evidence type="ECO:0000313" key="6">
    <source>
        <dbReference type="EMBL" id="KAK4337002.1"/>
    </source>
</evidence>
<dbReference type="InterPro" id="IPR036910">
    <property type="entry name" value="HMG_box_dom_sf"/>
</dbReference>
<dbReference type="EMBL" id="JAVYJV010000065">
    <property type="protein sequence ID" value="KAK4337002.1"/>
    <property type="molecule type" value="Genomic_DNA"/>
</dbReference>
<gene>
    <name evidence="6" type="ORF">RND71_044100</name>
</gene>
<dbReference type="PANTHER" id="PTHR48112">
    <property type="entry name" value="HIGH MOBILITY GROUP PROTEIN DSP1"/>
    <property type="match status" value="1"/>
</dbReference>
<dbReference type="Gene3D" id="1.10.30.10">
    <property type="entry name" value="High mobility group box domain"/>
    <property type="match status" value="2"/>
</dbReference>
<dbReference type="PRINTS" id="PR00886">
    <property type="entry name" value="HIGHMOBLTY12"/>
</dbReference>
<feature type="region of interest" description="Disordered" evidence="3">
    <location>
        <begin position="99"/>
        <end position="138"/>
    </location>
</feature>
<dbReference type="InterPro" id="IPR009071">
    <property type="entry name" value="HMG_box_dom"/>
</dbReference>
<dbReference type="CDD" id="cd22005">
    <property type="entry name" value="HMG-box_AtHMGB1-like"/>
    <property type="match status" value="1"/>
</dbReference>
<dbReference type="GO" id="GO:0003677">
    <property type="term" value="F:DNA binding"/>
    <property type="evidence" value="ECO:0007669"/>
    <property type="project" value="UniProtKB-UniRule"/>
</dbReference>
<evidence type="ECO:0000259" key="5">
    <source>
        <dbReference type="PROSITE" id="PS50118"/>
    </source>
</evidence>
<feature type="compositionally biased region" description="Low complexity" evidence="3">
    <location>
        <begin position="99"/>
        <end position="113"/>
    </location>
</feature>
<feature type="chain" id="PRO_5042029436" description="HMG box domain-containing protein" evidence="4">
    <location>
        <begin position="19"/>
        <end position="289"/>
    </location>
</feature>
<dbReference type="AlphaFoldDB" id="A0AAE1QRM2"/>
<evidence type="ECO:0000256" key="2">
    <source>
        <dbReference type="PROSITE-ProRule" id="PRU00267"/>
    </source>
</evidence>
<keyword evidence="4" id="KW-0732">Signal</keyword>
<comment type="caution">
    <text evidence="6">The sequence shown here is derived from an EMBL/GenBank/DDBJ whole genome shotgun (WGS) entry which is preliminary data.</text>
</comment>
<evidence type="ECO:0000256" key="4">
    <source>
        <dbReference type="SAM" id="SignalP"/>
    </source>
</evidence>
<feature type="DNA-binding region" description="HMG box" evidence="2">
    <location>
        <begin position="139"/>
        <end position="208"/>
    </location>
</feature>
<name>A0AAE1QRM2_9SOLA</name>
<dbReference type="Pfam" id="PF09011">
    <property type="entry name" value="HMG_box_2"/>
    <property type="match status" value="1"/>
</dbReference>
<dbReference type="GO" id="GO:0005634">
    <property type="term" value="C:nucleus"/>
    <property type="evidence" value="ECO:0007669"/>
    <property type="project" value="UniProtKB-UniRule"/>
</dbReference>
<dbReference type="SUPFAM" id="SSF47095">
    <property type="entry name" value="HMG-box"/>
    <property type="match status" value="2"/>
</dbReference>
<keyword evidence="7" id="KW-1185">Reference proteome</keyword>
<dbReference type="Pfam" id="PF00505">
    <property type="entry name" value="HMG_box"/>
    <property type="match status" value="1"/>
</dbReference>
<feature type="domain" description="HMG box" evidence="5">
    <location>
        <begin position="216"/>
        <end position="284"/>
    </location>
</feature>
<organism evidence="6 7">
    <name type="scientific">Anisodus tanguticus</name>
    <dbReference type="NCBI Taxonomy" id="243964"/>
    <lineage>
        <taxon>Eukaryota</taxon>
        <taxon>Viridiplantae</taxon>
        <taxon>Streptophyta</taxon>
        <taxon>Embryophyta</taxon>
        <taxon>Tracheophyta</taxon>
        <taxon>Spermatophyta</taxon>
        <taxon>Magnoliopsida</taxon>
        <taxon>eudicotyledons</taxon>
        <taxon>Gunneridae</taxon>
        <taxon>Pentapetalae</taxon>
        <taxon>asterids</taxon>
        <taxon>lamiids</taxon>
        <taxon>Solanales</taxon>
        <taxon>Solanaceae</taxon>
        <taxon>Solanoideae</taxon>
        <taxon>Hyoscyameae</taxon>
        <taxon>Anisodus</taxon>
    </lineage>
</organism>
<dbReference type="PANTHER" id="PTHR48112:SF31">
    <property type="entry name" value="HMG BOX DOMAIN-CONTAINING PROTEIN"/>
    <property type="match status" value="1"/>
</dbReference>
<dbReference type="Proteomes" id="UP001291623">
    <property type="component" value="Unassembled WGS sequence"/>
</dbReference>